<dbReference type="AlphaFoldDB" id="A0A914UMB8"/>
<evidence type="ECO:0000313" key="2">
    <source>
        <dbReference type="Proteomes" id="UP000887566"/>
    </source>
</evidence>
<dbReference type="Proteomes" id="UP000887566">
    <property type="component" value="Unplaced"/>
</dbReference>
<keyword evidence="2" id="KW-1185">Reference proteome</keyword>
<evidence type="ECO:0000313" key="3">
    <source>
        <dbReference type="WBParaSite" id="PSAMB.scaffold1082size36158.g10901.t1"/>
    </source>
</evidence>
<reference evidence="3" key="1">
    <citation type="submission" date="2022-11" db="UniProtKB">
        <authorList>
            <consortium name="WormBaseParasite"/>
        </authorList>
    </citation>
    <scope>IDENTIFICATION</scope>
</reference>
<dbReference type="WBParaSite" id="PSAMB.scaffold1082size36158.g10901.t1">
    <property type="protein sequence ID" value="PSAMB.scaffold1082size36158.g10901.t1"/>
    <property type="gene ID" value="PSAMB.scaffold1082size36158.g10901"/>
</dbReference>
<organism evidence="2 3">
    <name type="scientific">Plectus sambesii</name>
    <dbReference type="NCBI Taxonomy" id="2011161"/>
    <lineage>
        <taxon>Eukaryota</taxon>
        <taxon>Metazoa</taxon>
        <taxon>Ecdysozoa</taxon>
        <taxon>Nematoda</taxon>
        <taxon>Chromadorea</taxon>
        <taxon>Plectida</taxon>
        <taxon>Plectina</taxon>
        <taxon>Plectoidea</taxon>
        <taxon>Plectidae</taxon>
        <taxon>Plectus</taxon>
    </lineage>
</organism>
<protein>
    <submittedName>
        <fullName evidence="3">Uncharacterized protein</fullName>
    </submittedName>
</protein>
<feature type="region of interest" description="Disordered" evidence="1">
    <location>
        <begin position="178"/>
        <end position="212"/>
    </location>
</feature>
<proteinExistence type="predicted"/>
<sequence length="464" mass="49579">MEATGTPADEAIRKTQQIIDKTLDEVEKMLLRLPLRRFIPTNSVDARTVESSATTTVVSPDITTANLAQLPTAHSPEVNITEQQRLQSAVTAVVPVTTSTQSSAIIPAPSSEAIFTNQKSQAIFTADLPATAMAMSVAANLTDEQHNRSTSPSITTAVTPKAKTAVSPMNNMARSTFQQRSFSTSMSTRKAASPTERTVSSPVNRLPTSPSSVPLIKPHSFVLPRPRTSTPFHGQLMQSLSSPAIHLTFSPMDETAHSPTTPTAGSPTVKTTGSSTKMADTINAFVLQGPVTVTSHENVSKREDGLVYVNELIELRGAGVAGMPDKELQPRNYSHMNPTSAEGSVNSTETIKVGNNAVRIQRAIAVNPAGPLSTKLSEFALSELRIYPQDGIAPESPSTSDILFQPARMGSEKDNGGVDIKLNINLQSNNGTSTTPTRIKCDGPGFVPTKVWVNDRLVWTTIAD</sequence>
<name>A0A914UMB8_9BILA</name>
<accession>A0A914UMB8</accession>
<feature type="region of interest" description="Disordered" evidence="1">
    <location>
        <begin position="254"/>
        <end position="274"/>
    </location>
</feature>
<evidence type="ECO:0000256" key="1">
    <source>
        <dbReference type="SAM" id="MobiDB-lite"/>
    </source>
</evidence>
<feature type="compositionally biased region" description="Polar residues" evidence="1">
    <location>
        <begin position="257"/>
        <end position="274"/>
    </location>
</feature>